<evidence type="ECO:0000313" key="3">
    <source>
        <dbReference type="Proteomes" id="UP000583944"/>
    </source>
</evidence>
<dbReference type="EMBL" id="JABDHM010000014">
    <property type="protein sequence ID" value="KAF5224182.1"/>
    <property type="molecule type" value="Genomic_DNA"/>
</dbReference>
<dbReference type="AlphaFoldDB" id="A0A7J6YC73"/>
<dbReference type="Proteomes" id="UP000583944">
    <property type="component" value="Unassembled WGS sequence"/>
</dbReference>
<reference evidence="2 3" key="1">
    <citation type="journal article" date="2019" name="Genome Biol. Evol.">
        <title>Nanopore Sequencing Significantly Improves Genome Assembly of the Protozoan Parasite Trypanosoma cruzi.</title>
        <authorList>
            <person name="Diaz-Viraque F."/>
            <person name="Pita S."/>
            <person name="Greif G."/>
            <person name="de Souza R.C.M."/>
            <person name="Iraola G."/>
            <person name="Robello C."/>
        </authorList>
    </citation>
    <scope>NUCLEOTIDE SEQUENCE [LARGE SCALE GENOMIC DNA]</scope>
    <source>
        <strain evidence="2 3">Berenice</strain>
    </source>
</reference>
<dbReference type="VEuPathDB" id="TriTrypDB:ECC02_002768"/>
<gene>
    <name evidence="2" type="ORF">ECC02_002768</name>
</gene>
<accession>A0A7J6YC73</accession>
<protein>
    <recommendedName>
        <fullName evidence="4">Mitochondrial SSU ribosomal protein</fullName>
    </recommendedName>
</protein>
<organism evidence="2 3">
    <name type="scientific">Trypanosoma cruzi</name>
    <dbReference type="NCBI Taxonomy" id="5693"/>
    <lineage>
        <taxon>Eukaryota</taxon>
        <taxon>Discoba</taxon>
        <taxon>Euglenozoa</taxon>
        <taxon>Kinetoplastea</taxon>
        <taxon>Metakinetoplastina</taxon>
        <taxon>Trypanosomatida</taxon>
        <taxon>Trypanosomatidae</taxon>
        <taxon>Trypanosoma</taxon>
        <taxon>Schizotrypanum</taxon>
    </lineage>
</organism>
<comment type="caution">
    <text evidence="2">The sequence shown here is derived from an EMBL/GenBank/DDBJ whole genome shotgun (WGS) entry which is preliminary data.</text>
</comment>
<evidence type="ECO:0000256" key="1">
    <source>
        <dbReference type="SAM" id="MobiDB-lite"/>
    </source>
</evidence>
<feature type="region of interest" description="Disordered" evidence="1">
    <location>
        <begin position="318"/>
        <end position="365"/>
    </location>
</feature>
<name>A0A7J6YC73_TRYCR</name>
<evidence type="ECO:0008006" key="4">
    <source>
        <dbReference type="Google" id="ProtNLM"/>
    </source>
</evidence>
<feature type="compositionally biased region" description="Basic and acidic residues" evidence="1">
    <location>
        <begin position="331"/>
        <end position="352"/>
    </location>
</feature>
<proteinExistence type="predicted"/>
<dbReference type="VEuPathDB" id="TriTrypDB:BCY84_14598"/>
<sequence length="714" mass="81229">MRRRTVISFGYVRVAASAVGVIGMGANHRHHYQQQQRPITTRGQFNPVHDFTYAMERGVRARDEKTFEKLITNPGPLRIAYSPDYLDWLYRCYKAKGKYMDARAAAEKKFNGNIISGEAVTTSSGGMSHPLPGAPPPGMFLRPPNSFRRLSGEMKRKHAQETLDEVSKAQGMLDLFERQPQFPAIHIDRCTRFHLVELFKEMVLERSLEAVAIWDKALLYRAILSERKASYPASFRYIFKAVEDTVFAHSSVNCPSLEAYYYFLYLVKKYYIDNAVEAHVVLRCHREPNATDLLFSNPPPKDEVDVRNAIEALQSAEATSHAASSATSGTAKHDDPAATDEKHTRGDNEQKDSANANAKHPCQFAPPSSYPPIEALWRCEENVPLLEILLFGEFNLIVSENPFVKFPTAHAFLTRPYSTESSKGPIDGASLANVIAEKRGHLLPSFPMNVASAIDGRAQELRRLQQKHHRDDTVSFQTLLRSTHVDDNPSTFSSYSDWSYFNPRAVRAEERDRLTRKGIDALKEYDSATEDIYRRSFEDAQASNFQRVTEAWNTLPPYLPTLPHFVSIIKKDSHISFLLHVGLPERCSSAEAAAKHKEFERRIYQLARALYHTALEFHKETVRRVNRQKVNVAASLLDSFFEQEWVAMLRESESLENSLEQGAWPDKKTDMARRLGRYIPFARRSLDENGFPTDARADDYARWMEAPARMKGAA</sequence>
<evidence type="ECO:0000313" key="2">
    <source>
        <dbReference type="EMBL" id="KAF5224182.1"/>
    </source>
</evidence>
<feature type="compositionally biased region" description="Low complexity" evidence="1">
    <location>
        <begin position="318"/>
        <end position="330"/>
    </location>
</feature>